<name>A0A0F9NH99_9ZZZZ</name>
<protein>
    <submittedName>
        <fullName evidence="1">Uncharacterized protein</fullName>
    </submittedName>
</protein>
<dbReference type="EMBL" id="LAZR01006995">
    <property type="protein sequence ID" value="KKM88180.1"/>
    <property type="molecule type" value="Genomic_DNA"/>
</dbReference>
<organism evidence="1">
    <name type="scientific">marine sediment metagenome</name>
    <dbReference type="NCBI Taxonomy" id="412755"/>
    <lineage>
        <taxon>unclassified sequences</taxon>
        <taxon>metagenomes</taxon>
        <taxon>ecological metagenomes</taxon>
    </lineage>
</organism>
<gene>
    <name evidence="1" type="ORF">LCGC14_1261380</name>
</gene>
<reference evidence="1" key="1">
    <citation type="journal article" date="2015" name="Nature">
        <title>Complex archaea that bridge the gap between prokaryotes and eukaryotes.</title>
        <authorList>
            <person name="Spang A."/>
            <person name="Saw J.H."/>
            <person name="Jorgensen S.L."/>
            <person name="Zaremba-Niedzwiedzka K."/>
            <person name="Martijn J."/>
            <person name="Lind A.E."/>
            <person name="van Eijk R."/>
            <person name="Schleper C."/>
            <person name="Guy L."/>
            <person name="Ettema T.J."/>
        </authorList>
    </citation>
    <scope>NUCLEOTIDE SEQUENCE</scope>
</reference>
<evidence type="ECO:0000313" key="1">
    <source>
        <dbReference type="EMBL" id="KKM88180.1"/>
    </source>
</evidence>
<proteinExistence type="predicted"/>
<comment type="caution">
    <text evidence="1">The sequence shown here is derived from an EMBL/GenBank/DDBJ whole genome shotgun (WGS) entry which is preliminary data.</text>
</comment>
<accession>A0A0F9NH99</accession>
<sequence>MPTLDFTVTKHPMLSLGNAPASHGKYTGPSSYVTGGDALSALNLKLGSITGVFFSLARNVGGTIYGLDYDGGTGKILWYVLDTGSEVANATDLSGFSARFFAIGT</sequence>
<dbReference type="AlphaFoldDB" id="A0A0F9NH99"/>